<sequence>MKLAPYPEYKDSGQPFLGDISAHWNLFRNGRLFSGNGAKRRSKNVEA</sequence>
<dbReference type="STRING" id="1121409.SAMN02745124_03051"/>
<proteinExistence type="predicted"/>
<evidence type="ECO:0000313" key="2">
    <source>
        <dbReference type="Proteomes" id="UP000184139"/>
    </source>
</evidence>
<gene>
    <name evidence="1" type="ORF">SAMN02745124_03051</name>
</gene>
<organism evidence="1 2">
    <name type="scientific">Desulfofustis glycolicus DSM 9705</name>
    <dbReference type="NCBI Taxonomy" id="1121409"/>
    <lineage>
        <taxon>Bacteria</taxon>
        <taxon>Pseudomonadati</taxon>
        <taxon>Thermodesulfobacteriota</taxon>
        <taxon>Desulfobulbia</taxon>
        <taxon>Desulfobulbales</taxon>
        <taxon>Desulfocapsaceae</taxon>
        <taxon>Desulfofustis</taxon>
    </lineage>
</organism>
<dbReference type="EMBL" id="FQXS01000020">
    <property type="protein sequence ID" value="SHH99080.1"/>
    <property type="molecule type" value="Genomic_DNA"/>
</dbReference>
<evidence type="ECO:0000313" key="1">
    <source>
        <dbReference type="EMBL" id="SHH99080.1"/>
    </source>
</evidence>
<protein>
    <submittedName>
        <fullName evidence="1">Uncharacterized protein</fullName>
    </submittedName>
</protein>
<reference evidence="1 2" key="1">
    <citation type="submission" date="2016-11" db="EMBL/GenBank/DDBJ databases">
        <authorList>
            <person name="Jaros S."/>
            <person name="Januszkiewicz K."/>
            <person name="Wedrychowicz H."/>
        </authorList>
    </citation>
    <scope>NUCLEOTIDE SEQUENCE [LARGE SCALE GENOMIC DNA]</scope>
    <source>
        <strain evidence="1 2">DSM 9705</strain>
    </source>
</reference>
<keyword evidence="2" id="KW-1185">Reference proteome</keyword>
<dbReference type="AlphaFoldDB" id="A0A1M5XGY7"/>
<accession>A0A1M5XGY7</accession>
<name>A0A1M5XGY7_9BACT</name>
<dbReference type="Proteomes" id="UP000184139">
    <property type="component" value="Unassembled WGS sequence"/>
</dbReference>